<feature type="region of interest" description="Disordered" evidence="1">
    <location>
        <begin position="28"/>
        <end position="90"/>
    </location>
</feature>
<accession>A0A163M6J0</accession>
<feature type="signal peptide" evidence="2">
    <location>
        <begin position="1"/>
        <end position="23"/>
    </location>
</feature>
<name>A0A163M6J0_ABSGL</name>
<feature type="chain" id="PRO_5007844186" evidence="2">
    <location>
        <begin position="24"/>
        <end position="346"/>
    </location>
</feature>
<organism evidence="3">
    <name type="scientific">Absidia glauca</name>
    <name type="common">Pin mould</name>
    <dbReference type="NCBI Taxonomy" id="4829"/>
    <lineage>
        <taxon>Eukaryota</taxon>
        <taxon>Fungi</taxon>
        <taxon>Fungi incertae sedis</taxon>
        <taxon>Mucoromycota</taxon>
        <taxon>Mucoromycotina</taxon>
        <taxon>Mucoromycetes</taxon>
        <taxon>Mucorales</taxon>
        <taxon>Cunninghamellaceae</taxon>
        <taxon>Absidia</taxon>
    </lineage>
</organism>
<feature type="region of interest" description="Disordered" evidence="1">
    <location>
        <begin position="187"/>
        <end position="257"/>
    </location>
</feature>
<evidence type="ECO:0000256" key="1">
    <source>
        <dbReference type="SAM" id="MobiDB-lite"/>
    </source>
</evidence>
<dbReference type="AlphaFoldDB" id="A0A163M6J0"/>
<dbReference type="Proteomes" id="UP000078561">
    <property type="component" value="Unassembled WGS sequence"/>
</dbReference>
<protein>
    <submittedName>
        <fullName evidence="3">Uncharacterized protein</fullName>
    </submittedName>
</protein>
<dbReference type="OrthoDB" id="10579503at2759"/>
<evidence type="ECO:0000256" key="2">
    <source>
        <dbReference type="SAM" id="SignalP"/>
    </source>
</evidence>
<proteinExistence type="predicted"/>
<sequence length="346" mass="37007">MKTTSIIAISTFVASTVFSGVNGQMVPLQGTDGNPAPVKGLAPPAQPAKQDIPAPKPMQDSPKPKQGSRKQVAQREPVHLDDSRLSPPAPEVVHITKTRTEIVYPTPNPRLWKYLPEFPAHGPQGKIVAEFKVDDEGHFHKYGKHGGWNHQKGGRPNEYHRLAYKGEGGYQHKGYHHNGEVYYEGGNEWAGEKGDHKHKGGKEDHHRHHEEEGKGHKGKNGDKHGKEDTDMKKKTDHPRHGKGDQDLGQKKKMNDAQPNQVDGFISAQSVNGTEASNVPAVAAASPSGIPKNAAASSSSSSSAASSASSSSAKPSSSTSTSASSNTHQVAVSFVAMMATVAAWCLA</sequence>
<feature type="compositionally biased region" description="Basic and acidic residues" evidence="1">
    <location>
        <begin position="241"/>
        <end position="254"/>
    </location>
</feature>
<feature type="compositionally biased region" description="Basic and acidic residues" evidence="1">
    <location>
        <begin position="190"/>
        <end position="233"/>
    </location>
</feature>
<feature type="compositionally biased region" description="Low complexity" evidence="1">
    <location>
        <begin position="280"/>
        <end position="324"/>
    </location>
</feature>
<dbReference type="InParanoid" id="A0A163M6J0"/>
<keyword evidence="2" id="KW-0732">Signal</keyword>
<gene>
    <name evidence="3" type="primary">ABSGL_07528.1 scaffold 8890</name>
</gene>
<feature type="region of interest" description="Disordered" evidence="1">
    <location>
        <begin position="280"/>
        <end position="326"/>
    </location>
</feature>
<evidence type="ECO:0000313" key="3">
    <source>
        <dbReference type="EMBL" id="SAM01779.1"/>
    </source>
</evidence>
<dbReference type="EMBL" id="LT553587">
    <property type="protein sequence ID" value="SAM01779.1"/>
    <property type="molecule type" value="Genomic_DNA"/>
</dbReference>
<evidence type="ECO:0000313" key="4">
    <source>
        <dbReference type="Proteomes" id="UP000078561"/>
    </source>
</evidence>
<keyword evidence="4" id="KW-1185">Reference proteome</keyword>
<reference evidence="3" key="1">
    <citation type="submission" date="2016-04" db="EMBL/GenBank/DDBJ databases">
        <authorList>
            <person name="Evans L.H."/>
            <person name="Alamgir A."/>
            <person name="Owens N."/>
            <person name="Weber N.D."/>
            <person name="Virtaneva K."/>
            <person name="Barbian K."/>
            <person name="Babar A."/>
            <person name="Rosenke K."/>
        </authorList>
    </citation>
    <scope>NUCLEOTIDE SEQUENCE [LARGE SCALE GENOMIC DNA]</scope>
    <source>
        <strain evidence="3">CBS 101.48</strain>
    </source>
</reference>